<keyword evidence="4 7" id="KW-0378">Hydrolase</keyword>
<feature type="active site" description="Charge relay system" evidence="6 7">
    <location>
        <position position="219"/>
    </location>
</feature>
<evidence type="ECO:0000256" key="5">
    <source>
        <dbReference type="ARBA" id="ARBA00022825"/>
    </source>
</evidence>
<dbReference type="InterPro" id="IPR036852">
    <property type="entry name" value="Peptidase_S8/S53_dom_sf"/>
</dbReference>
<gene>
    <name evidence="11" type="primary">apr-0</name>
    <name evidence="11" type="ORF">CTRI78_v010575</name>
</gene>
<feature type="active site" description="Charge relay system" evidence="6 7">
    <location>
        <position position="169"/>
    </location>
</feature>
<proteinExistence type="inferred from homology"/>
<dbReference type="Gene3D" id="2.60.40.1710">
    <property type="entry name" value="Subtilisin-like superfamily"/>
    <property type="match status" value="1"/>
</dbReference>
<keyword evidence="3 8" id="KW-0732">Signal</keyword>
<dbReference type="InterPro" id="IPR015500">
    <property type="entry name" value="Peptidase_S8_subtilisin-rel"/>
</dbReference>
<keyword evidence="2 7" id="KW-0645">Protease</keyword>
<keyword evidence="5 7" id="KW-0720">Serine protease</keyword>
<sequence>MVVWKASIAAFAGIAALTSASIVQRDEPAPVLERTVVPGAFIVELADDQDAASFVSNIETEAGLSKVSQRLDLHSTVFKGVSISVENADEETASKIAGMSAVKQLWTVPLISVPRLDIKWTGKDKTAAAKHKRQTNSTADTWPPHVMTQVDKLRAKGFTGKGLKIGIVDTGIDYTHPALGGCFGPGCLVEFGLDIVGDSYDGTNTPAPDNDPFEDCLGHGTHVAGIIAAMENPMGFTGASPDVKLGMYRTFGCNGQTTGDVLLAGVIKAFEDGSDIITGSIGGPSGWAGEAFAVTVARIVDAGVPCTFAAGNEVGGTEGLFGISTPSTGDGAISVSSYQNQGADGAGQVSAFNSWGPTFELTLAPSFGAPGGGILSTWPVKLGEYAEASGTSMATPLVASIVALVSQARGTRDPDLIKRLIASTAKPNLSQNYGADKIAAALGPVPQQGAGLVQAYDAAYASSVVSVPGLSFNDTDNLVSEASFTVTNVGDTPATYNVSHVPALTAMTLFQIYRSSSPDLETVYATLDFQPTTFTLEPNATEEIRITVTPPKGLDAASLPVYSGWVALNGTNNDGEFALSVPYIGAAASMKNVTVLAAERLSLSRSDDPRNPPVEAGTTFQLAVPTAHKDWVQPLLNTTDLVLPVGALPSQFVWLVMGSAEVRIEAVPLSSNGTVANPDAKDNGLEFVSLGNVAGYPVTYRRPIGWMSNWDGTLADGSWVPAGSYRLSIFALKIFGNRTSPDDWDRYDSPEFNIRYVEA</sequence>
<organism evidence="11 12">
    <name type="scientific">Colletotrichum trifolii</name>
    <dbReference type="NCBI Taxonomy" id="5466"/>
    <lineage>
        <taxon>Eukaryota</taxon>
        <taxon>Fungi</taxon>
        <taxon>Dikarya</taxon>
        <taxon>Ascomycota</taxon>
        <taxon>Pezizomycotina</taxon>
        <taxon>Sordariomycetes</taxon>
        <taxon>Hypocreomycetidae</taxon>
        <taxon>Glomerellales</taxon>
        <taxon>Glomerellaceae</taxon>
        <taxon>Colletotrichum</taxon>
        <taxon>Colletotrichum orbiculare species complex</taxon>
    </lineage>
</organism>
<evidence type="ECO:0000256" key="7">
    <source>
        <dbReference type="PROSITE-ProRule" id="PRU01240"/>
    </source>
</evidence>
<feature type="active site" description="Charge relay system" evidence="6 7">
    <location>
        <position position="392"/>
    </location>
</feature>
<evidence type="ECO:0000259" key="10">
    <source>
        <dbReference type="Pfam" id="PF06280"/>
    </source>
</evidence>
<evidence type="ECO:0000259" key="9">
    <source>
        <dbReference type="Pfam" id="PF00082"/>
    </source>
</evidence>
<dbReference type="PANTHER" id="PTHR43806:SF66">
    <property type="entry name" value="SERIN ENDOPEPTIDASE"/>
    <property type="match status" value="1"/>
</dbReference>
<name>A0A4R8QTS9_COLTR</name>
<dbReference type="Proteomes" id="UP000295703">
    <property type="component" value="Unassembled WGS sequence"/>
</dbReference>
<dbReference type="PROSITE" id="PS51892">
    <property type="entry name" value="SUBTILASE"/>
    <property type="match status" value="1"/>
</dbReference>
<dbReference type="CDD" id="cd07489">
    <property type="entry name" value="Peptidases_S8_5"/>
    <property type="match status" value="1"/>
</dbReference>
<evidence type="ECO:0000256" key="2">
    <source>
        <dbReference type="ARBA" id="ARBA00022670"/>
    </source>
</evidence>
<dbReference type="EMBL" id="RYZW01000178">
    <property type="protein sequence ID" value="TDZ39495.1"/>
    <property type="molecule type" value="Genomic_DNA"/>
</dbReference>
<dbReference type="PRINTS" id="PR00723">
    <property type="entry name" value="SUBTILISIN"/>
</dbReference>
<dbReference type="InterPro" id="IPR034187">
    <property type="entry name" value="Peptidases_S8_5"/>
</dbReference>
<dbReference type="GO" id="GO:0004252">
    <property type="term" value="F:serine-type endopeptidase activity"/>
    <property type="evidence" value="ECO:0007669"/>
    <property type="project" value="UniProtKB-UniRule"/>
</dbReference>
<evidence type="ECO:0000256" key="6">
    <source>
        <dbReference type="PIRSR" id="PIRSR615500-1"/>
    </source>
</evidence>
<dbReference type="PROSITE" id="PS00137">
    <property type="entry name" value="SUBTILASE_HIS"/>
    <property type="match status" value="1"/>
</dbReference>
<dbReference type="InterPro" id="IPR000209">
    <property type="entry name" value="Peptidase_S8/S53_dom"/>
</dbReference>
<comment type="similarity">
    <text evidence="1 7">Belongs to the peptidase S8 family.</text>
</comment>
<feature type="chain" id="PRO_5020286832" evidence="8">
    <location>
        <begin position="21"/>
        <end position="759"/>
    </location>
</feature>
<evidence type="ECO:0000256" key="1">
    <source>
        <dbReference type="ARBA" id="ARBA00011073"/>
    </source>
</evidence>
<feature type="signal peptide" evidence="8">
    <location>
        <begin position="1"/>
        <end position="20"/>
    </location>
</feature>
<dbReference type="Gene3D" id="3.40.50.200">
    <property type="entry name" value="Peptidase S8/S53 domain"/>
    <property type="match status" value="1"/>
</dbReference>
<dbReference type="GO" id="GO:0006508">
    <property type="term" value="P:proteolysis"/>
    <property type="evidence" value="ECO:0007669"/>
    <property type="project" value="UniProtKB-KW"/>
</dbReference>
<dbReference type="Pfam" id="PF06280">
    <property type="entry name" value="fn3_5"/>
    <property type="match status" value="1"/>
</dbReference>
<feature type="domain" description="C5a peptidase/Subtilisin-like protease SBT2-like Fn3-like" evidence="10">
    <location>
        <begin position="471"/>
        <end position="583"/>
    </location>
</feature>
<evidence type="ECO:0000313" key="12">
    <source>
        <dbReference type="Proteomes" id="UP000295703"/>
    </source>
</evidence>
<dbReference type="Pfam" id="PF00082">
    <property type="entry name" value="Peptidase_S8"/>
    <property type="match status" value="1"/>
</dbReference>
<dbReference type="AlphaFoldDB" id="A0A4R8QTS9"/>
<dbReference type="SUPFAM" id="SSF52743">
    <property type="entry name" value="Subtilisin-like"/>
    <property type="match status" value="1"/>
</dbReference>
<keyword evidence="12" id="KW-1185">Reference proteome</keyword>
<dbReference type="PROSITE" id="PS00136">
    <property type="entry name" value="SUBTILASE_ASP"/>
    <property type="match status" value="1"/>
</dbReference>
<comment type="caution">
    <text evidence="11">The sequence shown here is derived from an EMBL/GenBank/DDBJ whole genome shotgun (WGS) entry which is preliminary data.</text>
</comment>
<evidence type="ECO:0000313" key="11">
    <source>
        <dbReference type="EMBL" id="TDZ39495.1"/>
    </source>
</evidence>
<dbReference type="PANTHER" id="PTHR43806">
    <property type="entry name" value="PEPTIDASE S8"/>
    <property type="match status" value="1"/>
</dbReference>
<dbReference type="STRING" id="5466.A0A4R8QTS9"/>
<feature type="domain" description="Peptidase S8/S53" evidence="9">
    <location>
        <begin position="160"/>
        <end position="434"/>
    </location>
</feature>
<dbReference type="GO" id="GO:0016020">
    <property type="term" value="C:membrane"/>
    <property type="evidence" value="ECO:0007669"/>
    <property type="project" value="InterPro"/>
</dbReference>
<dbReference type="InterPro" id="IPR023827">
    <property type="entry name" value="Peptidase_S8_Asp-AS"/>
</dbReference>
<evidence type="ECO:0000256" key="3">
    <source>
        <dbReference type="ARBA" id="ARBA00022729"/>
    </source>
</evidence>
<dbReference type="InterPro" id="IPR050131">
    <property type="entry name" value="Peptidase_S8_subtilisin-like"/>
</dbReference>
<reference evidence="11 12" key="1">
    <citation type="submission" date="2018-12" db="EMBL/GenBank/DDBJ databases">
        <title>Genome sequence and assembly of Colletotrichum trifolii.</title>
        <authorList>
            <person name="Gan P."/>
            <person name="Shirasu K."/>
        </authorList>
    </citation>
    <scope>NUCLEOTIDE SEQUENCE [LARGE SCALE GENOMIC DNA]</scope>
    <source>
        <strain evidence="11 12">543-2</strain>
    </source>
</reference>
<dbReference type="InterPro" id="IPR010435">
    <property type="entry name" value="C5a/SBT2-like_Fn3"/>
</dbReference>
<evidence type="ECO:0000256" key="8">
    <source>
        <dbReference type="SAM" id="SignalP"/>
    </source>
</evidence>
<accession>A0A4R8QTS9</accession>
<evidence type="ECO:0000256" key="4">
    <source>
        <dbReference type="ARBA" id="ARBA00022801"/>
    </source>
</evidence>
<dbReference type="InterPro" id="IPR022398">
    <property type="entry name" value="Peptidase_S8_His-AS"/>
</dbReference>
<protein>
    <submittedName>
        <fullName evidence="11">Subtilisin DY</fullName>
    </submittedName>
</protein>